<sequence length="555" mass="61084">MACSGGTYLFGTYSKELKQTLGYDQSTLNLLGFFKDLGANIGIFSGLIAEVTPTWFVLLIGAAMNLFGYLMMWLGVTGKIAKPAVWQMCTYIAIGANSQSFVNTGALVTCVKNFPESRAIMLGLLKGYVGLSGAIITQLYLAFYGNDRKALILLVGWLPALIGLIFVYTIRPMKVESKPNDLKVLFYFLFVSIAFALFLMAITLIQESITFSKGTQALTATAVCFLLLFPLFISISEELDNFKLKEHPKPPTQISIVHLEKNPSNQAISAPKTLSISSSSHPRGTPFFSNIFNKPPRGDDYTILQALFSIDMLILLIAALFGLGSSLTAVANFGQIGESLGYKPETIHTFMSLISIWNFFGRVFSGFVSEILLMRDQIPRPLMVTIVLVIATTGYLLIAFPFPGALYIASVIIGFTLGAQLPLVYSIISEIFGLKYYSTLFNFGQLASPLGSYLLTVKVTGMLYDKEARKDLAKLGQTRTQGKDLTCIGTHCFKMAFIILAAVTFFSALVSFILVERTKPFYKGNIYKKLRENAEQVKAEEVEEMASPSFSNGFK</sequence>
<dbReference type="GO" id="GO:0016020">
    <property type="term" value="C:membrane"/>
    <property type="evidence" value="ECO:0007669"/>
    <property type="project" value="UniProtKB-SubCell"/>
</dbReference>
<comment type="subcellular location">
    <subcellularLocation>
        <location evidence="1">Membrane</location>
        <topology evidence="1">Multi-pass membrane protein</topology>
    </subcellularLocation>
</comment>
<feature type="transmembrane region" description="Helical" evidence="5">
    <location>
        <begin position="150"/>
        <end position="170"/>
    </location>
</feature>
<evidence type="ECO:0000313" key="8">
    <source>
        <dbReference type="EMBL" id="PQQ09956.1"/>
    </source>
</evidence>
<dbReference type="AlphaFoldDB" id="A0A315A708"/>
<dbReference type="Pfam" id="PF06813">
    <property type="entry name" value="Nodulin-like"/>
    <property type="match status" value="1"/>
</dbReference>
<feature type="domain" description="NFD4 C-terminal" evidence="7">
    <location>
        <begin position="309"/>
        <end position="522"/>
    </location>
</feature>
<dbReference type="PANTHER" id="PTHR21576:SF29">
    <property type="entry name" value="NODULIN-LIKE DOMAIN-CONTAINING PROTEIN"/>
    <property type="match status" value="1"/>
</dbReference>
<evidence type="ECO:0000256" key="1">
    <source>
        <dbReference type="ARBA" id="ARBA00004141"/>
    </source>
</evidence>
<dbReference type="InterPro" id="IPR036259">
    <property type="entry name" value="MFS_trans_sf"/>
</dbReference>
<feature type="transmembrane region" description="Helical" evidence="5">
    <location>
        <begin position="495"/>
        <end position="515"/>
    </location>
</feature>
<keyword evidence="9" id="KW-1185">Reference proteome</keyword>
<evidence type="ECO:0000256" key="5">
    <source>
        <dbReference type="SAM" id="Phobius"/>
    </source>
</evidence>
<keyword evidence="2 5" id="KW-0812">Transmembrane</keyword>
<feature type="transmembrane region" description="Helical" evidence="5">
    <location>
        <begin position="303"/>
        <end position="327"/>
    </location>
</feature>
<reference evidence="8 9" key="1">
    <citation type="submission" date="2018-02" db="EMBL/GenBank/DDBJ databases">
        <title>Draft genome of wild Prunus yedoensis var. nudiflora.</title>
        <authorList>
            <person name="Baek S."/>
            <person name="Kim J.-H."/>
            <person name="Choi K."/>
            <person name="Kim G.-B."/>
            <person name="Cho A."/>
            <person name="Jang H."/>
            <person name="Shin C.-H."/>
            <person name="Yu H.-J."/>
            <person name="Mun J.-H."/>
        </authorList>
    </citation>
    <scope>NUCLEOTIDE SEQUENCE [LARGE SCALE GENOMIC DNA]</scope>
    <source>
        <strain evidence="9">cv. Jeju island</strain>
        <tissue evidence="8">Leaf</tissue>
    </source>
</reference>
<dbReference type="OrthoDB" id="410267at2759"/>
<evidence type="ECO:0000313" key="9">
    <source>
        <dbReference type="Proteomes" id="UP000250321"/>
    </source>
</evidence>
<accession>A0A315A708</accession>
<keyword evidence="4 5" id="KW-0472">Membrane</keyword>
<feature type="transmembrane region" description="Helical" evidence="5">
    <location>
        <begin position="122"/>
        <end position="144"/>
    </location>
</feature>
<protein>
    <submittedName>
        <fullName evidence="8">Uncharacterized protein</fullName>
    </submittedName>
</protein>
<keyword evidence="3 5" id="KW-1133">Transmembrane helix</keyword>
<dbReference type="PANTHER" id="PTHR21576">
    <property type="entry name" value="UNCHARACTERIZED NODULIN-LIKE PROTEIN"/>
    <property type="match status" value="1"/>
</dbReference>
<dbReference type="CDD" id="cd17354">
    <property type="entry name" value="MFS_Mch1p_like"/>
    <property type="match status" value="1"/>
</dbReference>
<comment type="caution">
    <text evidence="8">The sequence shown here is derived from an EMBL/GenBank/DDBJ whole genome shotgun (WGS) entry which is preliminary data.</text>
</comment>
<feature type="transmembrane region" description="Helical" evidence="5">
    <location>
        <begin position="381"/>
        <end position="400"/>
    </location>
</feature>
<dbReference type="STRING" id="2094558.A0A315A708"/>
<feature type="transmembrane region" description="Helical" evidence="5">
    <location>
        <begin position="55"/>
        <end position="76"/>
    </location>
</feature>
<dbReference type="EMBL" id="PJQY01000557">
    <property type="protein sequence ID" value="PQQ09956.1"/>
    <property type="molecule type" value="Genomic_DNA"/>
</dbReference>
<dbReference type="SUPFAM" id="SSF103473">
    <property type="entry name" value="MFS general substrate transporter"/>
    <property type="match status" value="1"/>
</dbReference>
<organism evidence="8 9">
    <name type="scientific">Prunus yedoensis var. nudiflora</name>
    <dbReference type="NCBI Taxonomy" id="2094558"/>
    <lineage>
        <taxon>Eukaryota</taxon>
        <taxon>Viridiplantae</taxon>
        <taxon>Streptophyta</taxon>
        <taxon>Embryophyta</taxon>
        <taxon>Tracheophyta</taxon>
        <taxon>Spermatophyta</taxon>
        <taxon>Magnoliopsida</taxon>
        <taxon>eudicotyledons</taxon>
        <taxon>Gunneridae</taxon>
        <taxon>Pentapetalae</taxon>
        <taxon>rosids</taxon>
        <taxon>fabids</taxon>
        <taxon>Rosales</taxon>
        <taxon>Rosaceae</taxon>
        <taxon>Amygdaloideae</taxon>
        <taxon>Amygdaleae</taxon>
        <taxon>Prunus</taxon>
    </lineage>
</organism>
<dbReference type="Proteomes" id="UP000250321">
    <property type="component" value="Unassembled WGS sequence"/>
</dbReference>
<feature type="transmembrane region" description="Helical" evidence="5">
    <location>
        <begin position="182"/>
        <end position="205"/>
    </location>
</feature>
<evidence type="ECO:0000256" key="4">
    <source>
        <dbReference type="ARBA" id="ARBA00023136"/>
    </source>
</evidence>
<evidence type="ECO:0000259" key="6">
    <source>
        <dbReference type="Pfam" id="PF06813"/>
    </source>
</evidence>
<name>A0A315A708_PRUYE</name>
<evidence type="ECO:0000256" key="2">
    <source>
        <dbReference type="ARBA" id="ARBA00022692"/>
    </source>
</evidence>
<feature type="transmembrane region" description="Helical" evidence="5">
    <location>
        <begin position="406"/>
        <end position="428"/>
    </location>
</feature>
<proteinExistence type="predicted"/>
<evidence type="ECO:0000256" key="3">
    <source>
        <dbReference type="ARBA" id="ARBA00022989"/>
    </source>
</evidence>
<dbReference type="Gene3D" id="1.20.1250.20">
    <property type="entry name" value="MFS general substrate transporter like domains"/>
    <property type="match status" value="1"/>
</dbReference>
<feature type="domain" description="Nodulin-like" evidence="6">
    <location>
        <begin position="1"/>
        <end position="235"/>
    </location>
</feature>
<dbReference type="InterPro" id="IPR010658">
    <property type="entry name" value="Nodulin-like"/>
</dbReference>
<dbReference type="InterPro" id="IPR056555">
    <property type="entry name" value="NFD4_C"/>
</dbReference>
<gene>
    <name evidence="8" type="ORF">Pyn_03382</name>
</gene>
<feature type="transmembrane region" description="Helical" evidence="5">
    <location>
        <begin position="440"/>
        <end position="464"/>
    </location>
</feature>
<evidence type="ECO:0000259" key="7">
    <source>
        <dbReference type="Pfam" id="PF23262"/>
    </source>
</evidence>
<feature type="transmembrane region" description="Helical" evidence="5">
    <location>
        <begin position="217"/>
        <end position="235"/>
    </location>
</feature>
<feature type="transmembrane region" description="Helical" evidence="5">
    <location>
        <begin position="347"/>
        <end position="369"/>
    </location>
</feature>
<dbReference type="Pfam" id="PF23262">
    <property type="entry name" value="NFD4_C"/>
    <property type="match status" value="1"/>
</dbReference>